<protein>
    <submittedName>
        <fullName evidence="6">Kazal-like serine protease inhibitor</fullName>
    </submittedName>
</protein>
<keyword evidence="1" id="KW-0646">Protease inhibitor</keyword>
<keyword evidence="7" id="KW-1185">Reference proteome</keyword>
<dbReference type="Pfam" id="PF07648">
    <property type="entry name" value="Kazal_2"/>
    <property type="match status" value="1"/>
</dbReference>
<dbReference type="InterPro" id="IPR002350">
    <property type="entry name" value="Kazal_dom"/>
</dbReference>
<keyword evidence="3" id="KW-1015">Disulfide bond</keyword>
<evidence type="ECO:0000256" key="3">
    <source>
        <dbReference type="ARBA" id="ARBA00023157"/>
    </source>
</evidence>
<dbReference type="SUPFAM" id="SSF100895">
    <property type="entry name" value="Kazal-type serine protease inhibitors"/>
    <property type="match status" value="1"/>
</dbReference>
<keyword evidence="4" id="KW-0732">Signal</keyword>
<sequence>MNFAVWPLFAALAAIGINAENGGSTGGTFTIDICSQKCTDEYEPLCGTNGVTYGNVCKMQIIACQTREIIGKQSDGPCP</sequence>
<evidence type="ECO:0000313" key="6">
    <source>
        <dbReference type="EMBL" id="OWY95008.1"/>
    </source>
</evidence>
<feature type="domain" description="Kazal-like" evidence="5">
    <location>
        <begin position="28"/>
        <end position="79"/>
    </location>
</feature>
<keyword evidence="2" id="KW-0722">Serine protease inhibitor</keyword>
<accession>A0A225UPX2</accession>
<name>A0A225UPX2_9STRA</name>
<dbReference type="AlphaFoldDB" id="A0A225UPX2"/>
<dbReference type="SMART" id="SM00280">
    <property type="entry name" value="KAZAL"/>
    <property type="match status" value="1"/>
</dbReference>
<evidence type="ECO:0000256" key="4">
    <source>
        <dbReference type="SAM" id="SignalP"/>
    </source>
</evidence>
<dbReference type="CDD" id="cd00104">
    <property type="entry name" value="KAZAL_FS"/>
    <property type="match status" value="1"/>
</dbReference>
<feature type="signal peptide" evidence="4">
    <location>
        <begin position="1"/>
        <end position="19"/>
    </location>
</feature>
<dbReference type="OrthoDB" id="111352at2759"/>
<dbReference type="Gene3D" id="3.30.60.30">
    <property type="match status" value="1"/>
</dbReference>
<evidence type="ECO:0000256" key="2">
    <source>
        <dbReference type="ARBA" id="ARBA00022900"/>
    </source>
</evidence>
<evidence type="ECO:0000259" key="5">
    <source>
        <dbReference type="PROSITE" id="PS51465"/>
    </source>
</evidence>
<evidence type="ECO:0000313" key="7">
    <source>
        <dbReference type="Proteomes" id="UP000198211"/>
    </source>
</evidence>
<dbReference type="EMBL" id="NBNE01013546">
    <property type="protein sequence ID" value="OWY95008.1"/>
    <property type="molecule type" value="Genomic_DNA"/>
</dbReference>
<dbReference type="PROSITE" id="PS51465">
    <property type="entry name" value="KAZAL_2"/>
    <property type="match status" value="1"/>
</dbReference>
<proteinExistence type="predicted"/>
<organism evidence="6 7">
    <name type="scientific">Phytophthora megakarya</name>
    <dbReference type="NCBI Taxonomy" id="4795"/>
    <lineage>
        <taxon>Eukaryota</taxon>
        <taxon>Sar</taxon>
        <taxon>Stramenopiles</taxon>
        <taxon>Oomycota</taxon>
        <taxon>Peronosporomycetes</taxon>
        <taxon>Peronosporales</taxon>
        <taxon>Peronosporaceae</taxon>
        <taxon>Phytophthora</taxon>
    </lineage>
</organism>
<dbReference type="GO" id="GO:0005576">
    <property type="term" value="C:extracellular region"/>
    <property type="evidence" value="ECO:0007669"/>
    <property type="project" value="TreeGrafter"/>
</dbReference>
<evidence type="ECO:0000256" key="1">
    <source>
        <dbReference type="ARBA" id="ARBA00022690"/>
    </source>
</evidence>
<gene>
    <name evidence="6" type="ORF">PHMEG_00035109</name>
</gene>
<dbReference type="PANTHER" id="PTHR10913:SF45">
    <property type="entry name" value="FOLLISTATIN, ISOFORM A-RELATED"/>
    <property type="match status" value="1"/>
</dbReference>
<comment type="caution">
    <text evidence="6">The sequence shown here is derived from an EMBL/GenBank/DDBJ whole genome shotgun (WGS) entry which is preliminary data.</text>
</comment>
<dbReference type="PANTHER" id="PTHR10913">
    <property type="entry name" value="FOLLISTATIN-RELATED"/>
    <property type="match status" value="1"/>
</dbReference>
<dbReference type="InterPro" id="IPR036058">
    <property type="entry name" value="Kazal_dom_sf"/>
</dbReference>
<dbReference type="Proteomes" id="UP000198211">
    <property type="component" value="Unassembled WGS sequence"/>
</dbReference>
<feature type="chain" id="PRO_5012963007" evidence="4">
    <location>
        <begin position="20"/>
        <end position="79"/>
    </location>
</feature>
<dbReference type="InterPro" id="IPR050653">
    <property type="entry name" value="Prot_Inhib_GrowthFact_Antg"/>
</dbReference>
<reference evidence="7" key="1">
    <citation type="submission" date="2017-03" db="EMBL/GenBank/DDBJ databases">
        <title>Phytopthora megakarya and P. palmivora, two closely related causual agents of cacao black pod achieved similar genome size and gene model numbers by different mechanisms.</title>
        <authorList>
            <person name="Ali S."/>
            <person name="Shao J."/>
            <person name="Larry D.J."/>
            <person name="Kronmiller B."/>
            <person name="Shen D."/>
            <person name="Strem M.D."/>
            <person name="Melnick R.L."/>
            <person name="Guiltinan M.J."/>
            <person name="Tyler B.M."/>
            <person name="Meinhardt L.W."/>
            <person name="Bailey B.A."/>
        </authorList>
    </citation>
    <scope>NUCLEOTIDE SEQUENCE [LARGE SCALE GENOMIC DNA]</scope>
    <source>
        <strain evidence="7">zdho120</strain>
    </source>
</reference>